<accession>A0A1S8MT24</accession>
<evidence type="ECO:0000313" key="3">
    <source>
        <dbReference type="EMBL" id="OOM07330.1"/>
    </source>
</evidence>
<keyword evidence="2" id="KW-0472">Membrane</keyword>
<comment type="caution">
    <text evidence="3">The sequence shown here is derived from an EMBL/GenBank/DDBJ whole genome shotgun (WGS) entry which is preliminary data.</text>
</comment>
<keyword evidence="2" id="KW-1133">Transmembrane helix</keyword>
<feature type="transmembrane region" description="Helical" evidence="2">
    <location>
        <begin position="21"/>
        <end position="42"/>
    </location>
</feature>
<evidence type="ECO:0000256" key="2">
    <source>
        <dbReference type="SAM" id="Phobius"/>
    </source>
</evidence>
<feature type="compositionally biased region" description="Basic and acidic residues" evidence="1">
    <location>
        <begin position="73"/>
        <end position="82"/>
    </location>
</feature>
<reference evidence="3 4" key="1">
    <citation type="submission" date="2016-05" db="EMBL/GenBank/DDBJ databases">
        <title>Microbial solvent formation.</title>
        <authorList>
            <person name="Poehlein A."/>
            <person name="Montoya Solano J.D."/>
            <person name="Flitsch S."/>
            <person name="Krabben P."/>
            <person name="Duerre P."/>
            <person name="Daniel R."/>
        </authorList>
    </citation>
    <scope>NUCLEOTIDE SEQUENCE [LARGE SCALE GENOMIC DNA]</scope>
    <source>
        <strain evidence="3 4">L1-8</strain>
    </source>
</reference>
<organism evidence="3 4">
    <name type="scientific">Clostridium saccharobutylicum</name>
    <dbReference type="NCBI Taxonomy" id="169679"/>
    <lineage>
        <taxon>Bacteria</taxon>
        <taxon>Bacillati</taxon>
        <taxon>Bacillota</taxon>
        <taxon>Clostridia</taxon>
        <taxon>Eubacteriales</taxon>
        <taxon>Clostridiaceae</taxon>
        <taxon>Clostridium</taxon>
    </lineage>
</organism>
<dbReference type="AlphaFoldDB" id="A0A1S8MT24"/>
<evidence type="ECO:0000313" key="4">
    <source>
        <dbReference type="Proteomes" id="UP000191154"/>
    </source>
</evidence>
<dbReference type="Proteomes" id="UP000191154">
    <property type="component" value="Unassembled WGS sequence"/>
</dbReference>
<dbReference type="SUPFAM" id="SSF69304">
    <property type="entry name" value="Tricorn protease N-terminal domain"/>
    <property type="match status" value="1"/>
</dbReference>
<evidence type="ECO:0000256" key="1">
    <source>
        <dbReference type="SAM" id="MobiDB-lite"/>
    </source>
</evidence>
<name>A0A1S8MT24_CLOSA</name>
<protein>
    <submittedName>
        <fullName evidence="3">Uncharacterized protein</fullName>
    </submittedName>
</protein>
<proteinExistence type="predicted"/>
<gene>
    <name evidence="3" type="ORF">CLOSAC_38590</name>
</gene>
<sequence length="268" mass="30173">MGKPSIFSKEYEKKMKRRKRNVIIVSLGIIVFLAALIVKFAYHPIDYSNIKQNIQAWIDSDTTNAPQENQTVSKEEVTKEEPVQEEQQEPVEQSMDINLLSGNVAKAIYIDDSNGGKIFKELKDADTGVSYDISSSGKQMIVMDTNSVITLYNVDGTNKVISKDQYVSTNGSVFTKDSTLQNQPQYLWNASPKFIGEDKIIFVTNRPYFGTKAAKQYIWMSDIQSGQDKVCWELAGTNVQIDAKEEKGVKITIDGKVYYMNESGNCVQ</sequence>
<keyword evidence="2" id="KW-0812">Transmembrane</keyword>
<dbReference type="STRING" id="169679.CSACC_31130"/>
<dbReference type="EMBL" id="LZYZ01000008">
    <property type="protein sequence ID" value="OOM07330.1"/>
    <property type="molecule type" value="Genomic_DNA"/>
</dbReference>
<dbReference type="RefSeq" id="WP_077866880.1">
    <property type="nucleotide sequence ID" value="NZ_LZYZ01000008.1"/>
</dbReference>
<feature type="region of interest" description="Disordered" evidence="1">
    <location>
        <begin position="64"/>
        <end position="92"/>
    </location>
</feature>